<dbReference type="InterPro" id="IPR037518">
    <property type="entry name" value="MPN"/>
</dbReference>
<dbReference type="Gene3D" id="3.40.140.10">
    <property type="entry name" value="Cytidine Deaminase, domain 2"/>
    <property type="match status" value="1"/>
</dbReference>
<proteinExistence type="predicted"/>
<comment type="caution">
    <text evidence="7">The sequence shown here is derived from an EMBL/GenBank/DDBJ whole genome shotgun (WGS) entry which is preliminary data.</text>
</comment>
<dbReference type="InterPro" id="IPR028090">
    <property type="entry name" value="JAB_dom_prok"/>
</dbReference>
<dbReference type="PANTHER" id="PTHR34858:SF1">
    <property type="entry name" value="CYSO-CYSTEINE PEPTIDASE"/>
    <property type="match status" value="1"/>
</dbReference>
<evidence type="ECO:0000256" key="2">
    <source>
        <dbReference type="ARBA" id="ARBA00022723"/>
    </source>
</evidence>
<sequence length="134" mass="14862">MTVLELSRDQAGALIKHAEEESPNECCGLLAGRNGRVERVYPGTNVDHSPYTYLMDPKEQLAAFKEMEAGGLDLVGIYHSHTHTAAYPSRTDVAKAFYPDALYVIVSLARRDAPDIRAFRVADGQIREESVIVR</sequence>
<organism evidence="7 8">
    <name type="scientific">Candidatus Segetimicrobium genomatis</name>
    <dbReference type="NCBI Taxonomy" id="2569760"/>
    <lineage>
        <taxon>Bacteria</taxon>
        <taxon>Bacillati</taxon>
        <taxon>Candidatus Sysuimicrobiota</taxon>
        <taxon>Candidatus Sysuimicrobiia</taxon>
        <taxon>Candidatus Sysuimicrobiales</taxon>
        <taxon>Candidatus Segetimicrobiaceae</taxon>
        <taxon>Candidatus Segetimicrobium</taxon>
    </lineage>
</organism>
<dbReference type="InterPro" id="IPR000555">
    <property type="entry name" value="JAMM/MPN+_dom"/>
</dbReference>
<evidence type="ECO:0000256" key="1">
    <source>
        <dbReference type="ARBA" id="ARBA00022670"/>
    </source>
</evidence>
<evidence type="ECO:0000313" key="7">
    <source>
        <dbReference type="EMBL" id="TMI72866.1"/>
    </source>
</evidence>
<evidence type="ECO:0000256" key="3">
    <source>
        <dbReference type="ARBA" id="ARBA00022801"/>
    </source>
</evidence>
<evidence type="ECO:0000313" key="8">
    <source>
        <dbReference type="Proteomes" id="UP000318834"/>
    </source>
</evidence>
<dbReference type="FunFam" id="3.40.140.10:FF:000085">
    <property type="entry name" value="Mov34/MPN/PAD-1 family protein"/>
    <property type="match status" value="1"/>
</dbReference>
<keyword evidence="3" id="KW-0378">Hydrolase</keyword>
<evidence type="ECO:0000256" key="5">
    <source>
        <dbReference type="ARBA" id="ARBA00023049"/>
    </source>
</evidence>
<dbReference type="PANTHER" id="PTHR34858">
    <property type="entry name" value="CYSO-CYSTEINE PEPTIDASE"/>
    <property type="match status" value="1"/>
</dbReference>
<keyword evidence="2" id="KW-0479">Metal-binding</keyword>
<evidence type="ECO:0000256" key="4">
    <source>
        <dbReference type="ARBA" id="ARBA00022833"/>
    </source>
</evidence>
<dbReference type="GO" id="GO:0008235">
    <property type="term" value="F:metalloexopeptidase activity"/>
    <property type="evidence" value="ECO:0007669"/>
    <property type="project" value="TreeGrafter"/>
</dbReference>
<dbReference type="PROSITE" id="PS50249">
    <property type="entry name" value="MPN"/>
    <property type="match status" value="1"/>
</dbReference>
<name>A0A537IQF2_9BACT</name>
<dbReference type="GO" id="GO:0006508">
    <property type="term" value="P:proteolysis"/>
    <property type="evidence" value="ECO:0007669"/>
    <property type="project" value="UniProtKB-KW"/>
</dbReference>
<dbReference type="EMBL" id="VBAP01000078">
    <property type="protein sequence ID" value="TMI72866.1"/>
    <property type="molecule type" value="Genomic_DNA"/>
</dbReference>
<dbReference type="Pfam" id="PF14464">
    <property type="entry name" value="Prok-JAB"/>
    <property type="match status" value="1"/>
</dbReference>
<gene>
    <name evidence="7" type="ORF">E6H05_10545</name>
</gene>
<feature type="domain" description="MPN" evidence="6">
    <location>
        <begin position="4"/>
        <end position="125"/>
    </location>
</feature>
<protein>
    <submittedName>
        <fullName evidence="7">M67 family metallopeptidase</fullName>
    </submittedName>
</protein>
<keyword evidence="4" id="KW-0862">Zinc</keyword>
<accession>A0A537IQF2</accession>
<dbReference type="CDD" id="cd08070">
    <property type="entry name" value="MPN_like"/>
    <property type="match status" value="1"/>
</dbReference>
<keyword evidence="5" id="KW-0482">Metalloprotease</keyword>
<dbReference type="SUPFAM" id="SSF102712">
    <property type="entry name" value="JAB1/MPN domain"/>
    <property type="match status" value="1"/>
</dbReference>
<dbReference type="Proteomes" id="UP000318834">
    <property type="component" value="Unassembled WGS sequence"/>
</dbReference>
<reference evidence="7 8" key="1">
    <citation type="journal article" date="2019" name="Nat. Microbiol.">
        <title>Mediterranean grassland soil C-N compound turnover is dependent on rainfall and depth, and is mediated by genomically divergent microorganisms.</title>
        <authorList>
            <person name="Diamond S."/>
            <person name="Andeer P.F."/>
            <person name="Li Z."/>
            <person name="Crits-Christoph A."/>
            <person name="Burstein D."/>
            <person name="Anantharaman K."/>
            <person name="Lane K.R."/>
            <person name="Thomas B.C."/>
            <person name="Pan C."/>
            <person name="Northen T.R."/>
            <person name="Banfield J.F."/>
        </authorList>
    </citation>
    <scope>NUCLEOTIDE SEQUENCE [LARGE SCALE GENOMIC DNA]</scope>
    <source>
        <strain evidence="7">NP_8</strain>
    </source>
</reference>
<dbReference type="AlphaFoldDB" id="A0A537IQF2"/>
<dbReference type="InterPro" id="IPR051929">
    <property type="entry name" value="VirAsm_ModProt"/>
</dbReference>
<dbReference type="GO" id="GO:0008270">
    <property type="term" value="F:zinc ion binding"/>
    <property type="evidence" value="ECO:0007669"/>
    <property type="project" value="TreeGrafter"/>
</dbReference>
<evidence type="ECO:0000259" key="6">
    <source>
        <dbReference type="PROSITE" id="PS50249"/>
    </source>
</evidence>
<keyword evidence="1" id="KW-0645">Protease</keyword>
<dbReference type="SMART" id="SM00232">
    <property type="entry name" value="JAB_MPN"/>
    <property type="match status" value="1"/>
</dbReference>